<comment type="caution">
    <text evidence="5">The sequence shown here is derived from an EMBL/GenBank/DDBJ whole genome shotgun (WGS) entry which is preliminary data.</text>
</comment>
<keyword evidence="4" id="KW-0052">Apoplast</keyword>
<protein>
    <recommendedName>
        <fullName evidence="4">Dirigent protein</fullName>
    </recommendedName>
</protein>
<dbReference type="GO" id="GO:0048046">
    <property type="term" value="C:apoplast"/>
    <property type="evidence" value="ECO:0007669"/>
    <property type="project" value="UniProtKB-SubCell"/>
</dbReference>
<dbReference type="EMBL" id="JAYWIO010000004">
    <property type="protein sequence ID" value="KAK7267917.1"/>
    <property type="molecule type" value="Genomic_DNA"/>
</dbReference>
<evidence type="ECO:0000256" key="4">
    <source>
        <dbReference type="RuleBase" id="RU363099"/>
    </source>
</evidence>
<evidence type="ECO:0000256" key="1">
    <source>
        <dbReference type="ARBA" id="ARBA00010746"/>
    </source>
</evidence>
<dbReference type="AlphaFoldDB" id="A0AAN9F1F3"/>
<keyword evidence="6" id="KW-1185">Reference proteome</keyword>
<dbReference type="InterPro" id="IPR044859">
    <property type="entry name" value="Allene_oxi_cyc_Dirigent"/>
</dbReference>
<comment type="subunit">
    <text evidence="2 4">Homodimer.</text>
</comment>
<evidence type="ECO:0000256" key="3">
    <source>
        <dbReference type="ARBA" id="ARBA00022525"/>
    </source>
</evidence>
<comment type="subcellular location">
    <subcellularLocation>
        <location evidence="4">Secreted</location>
        <location evidence="4">Extracellular space</location>
        <location evidence="4">Apoplast</location>
    </subcellularLocation>
</comment>
<gene>
    <name evidence="5" type="ORF">RIF29_20598</name>
</gene>
<keyword evidence="3 4" id="KW-0964">Secreted</keyword>
<dbReference type="Pfam" id="PF03018">
    <property type="entry name" value="Dirigent"/>
    <property type="match status" value="1"/>
</dbReference>
<dbReference type="GO" id="GO:0009699">
    <property type="term" value="P:phenylpropanoid biosynthetic process"/>
    <property type="evidence" value="ECO:0007669"/>
    <property type="project" value="UniProtKB-ARBA"/>
</dbReference>
<evidence type="ECO:0000313" key="6">
    <source>
        <dbReference type="Proteomes" id="UP001372338"/>
    </source>
</evidence>
<proteinExistence type="inferred from homology"/>
<comment type="function">
    <text evidence="4">Dirigent proteins impart stereoselectivity on the phenoxy radical-coupling reaction, yielding optically active lignans from two molecules of coniferyl alcohol in the biosynthesis of lignans, flavonolignans, and alkaloids and thus plays a central role in plant secondary metabolism.</text>
</comment>
<feature type="signal peptide" evidence="4">
    <location>
        <begin position="1"/>
        <end position="21"/>
    </location>
</feature>
<dbReference type="Gene3D" id="2.40.480.10">
    <property type="entry name" value="Allene oxide cyclase-like"/>
    <property type="match status" value="1"/>
</dbReference>
<sequence>MASLLSFLFLFSFCFFINIRAVFLGQSHIYLPTERLQKFSHLHFYSHDILDTKNPTSVKIINPTSSDNNSPNAFGTTHMVDNPLTEEQDPSSKLIGRAQGTYALASKNGFGLKMDINFVFIDGIYKGSTLSMLGRNAIMNSVREMPIVGGTGAFRFARGFALAKTVWYNSTSGNAIEEFNVTVCHF</sequence>
<name>A0AAN9F1F3_CROPI</name>
<evidence type="ECO:0000313" key="5">
    <source>
        <dbReference type="EMBL" id="KAK7267917.1"/>
    </source>
</evidence>
<dbReference type="Proteomes" id="UP001372338">
    <property type="component" value="Unassembled WGS sequence"/>
</dbReference>
<comment type="similarity">
    <text evidence="1 4">Belongs to the plant dirigent protein family.</text>
</comment>
<dbReference type="InterPro" id="IPR004265">
    <property type="entry name" value="Dirigent"/>
</dbReference>
<reference evidence="5 6" key="1">
    <citation type="submission" date="2024-01" db="EMBL/GenBank/DDBJ databases">
        <title>The genomes of 5 underutilized Papilionoideae crops provide insights into root nodulation and disease resistanc.</title>
        <authorList>
            <person name="Yuan L."/>
        </authorList>
    </citation>
    <scope>NUCLEOTIDE SEQUENCE [LARGE SCALE GENOMIC DNA]</scope>
    <source>
        <strain evidence="5">ZHUSHIDOU_FW_LH</strain>
        <tissue evidence="5">Leaf</tissue>
    </source>
</reference>
<organism evidence="5 6">
    <name type="scientific">Crotalaria pallida</name>
    <name type="common">Smooth rattlebox</name>
    <name type="synonym">Crotalaria striata</name>
    <dbReference type="NCBI Taxonomy" id="3830"/>
    <lineage>
        <taxon>Eukaryota</taxon>
        <taxon>Viridiplantae</taxon>
        <taxon>Streptophyta</taxon>
        <taxon>Embryophyta</taxon>
        <taxon>Tracheophyta</taxon>
        <taxon>Spermatophyta</taxon>
        <taxon>Magnoliopsida</taxon>
        <taxon>eudicotyledons</taxon>
        <taxon>Gunneridae</taxon>
        <taxon>Pentapetalae</taxon>
        <taxon>rosids</taxon>
        <taxon>fabids</taxon>
        <taxon>Fabales</taxon>
        <taxon>Fabaceae</taxon>
        <taxon>Papilionoideae</taxon>
        <taxon>50 kb inversion clade</taxon>
        <taxon>genistoids sensu lato</taxon>
        <taxon>core genistoids</taxon>
        <taxon>Crotalarieae</taxon>
        <taxon>Crotalaria</taxon>
    </lineage>
</organism>
<feature type="chain" id="PRO_5042672080" description="Dirigent protein" evidence="4">
    <location>
        <begin position="22"/>
        <end position="186"/>
    </location>
</feature>
<keyword evidence="4" id="KW-0732">Signal</keyword>
<dbReference type="PANTHER" id="PTHR21495">
    <property type="entry name" value="NUCLEOPORIN-RELATED"/>
    <property type="match status" value="1"/>
</dbReference>
<accession>A0AAN9F1F3</accession>
<evidence type="ECO:0000256" key="2">
    <source>
        <dbReference type="ARBA" id="ARBA00011738"/>
    </source>
</evidence>